<gene>
    <name evidence="8" type="ORF">Q75_07870</name>
</gene>
<proteinExistence type="inferred from homology"/>
<dbReference type="InterPro" id="IPR051401">
    <property type="entry name" value="GtrA_CellWall_Glycosyl"/>
</dbReference>
<evidence type="ECO:0000256" key="2">
    <source>
        <dbReference type="ARBA" id="ARBA00009399"/>
    </source>
</evidence>
<dbReference type="STRING" id="1150625.Q75_07870"/>
<dbReference type="Proteomes" id="UP000074108">
    <property type="component" value="Unassembled WGS sequence"/>
</dbReference>
<feature type="transmembrane region" description="Helical" evidence="6">
    <location>
        <begin position="86"/>
        <end position="112"/>
    </location>
</feature>
<dbReference type="PATRIC" id="fig|1150625.3.peg.1664"/>
<keyword evidence="9" id="KW-1185">Reference proteome</keyword>
<protein>
    <recommendedName>
        <fullName evidence="7">GtrA/DPMS transmembrane domain-containing protein</fullName>
    </recommendedName>
</protein>
<feature type="transmembrane region" description="Helical" evidence="6">
    <location>
        <begin position="44"/>
        <end position="65"/>
    </location>
</feature>
<dbReference type="PANTHER" id="PTHR38459">
    <property type="entry name" value="PROPHAGE BACTOPRENOL-LINKED GLUCOSE TRANSLOCASE HOMOLOG"/>
    <property type="match status" value="1"/>
</dbReference>
<dbReference type="PANTHER" id="PTHR38459:SF1">
    <property type="entry name" value="PROPHAGE BACTOPRENOL-LINKED GLUCOSE TRANSLOCASE HOMOLOG"/>
    <property type="match status" value="1"/>
</dbReference>
<keyword evidence="5 6" id="KW-0472">Membrane</keyword>
<feature type="transmembrane region" description="Helical" evidence="6">
    <location>
        <begin position="124"/>
        <end position="143"/>
    </location>
</feature>
<reference evidence="8 9" key="1">
    <citation type="journal article" date="2016" name="Front. Microbiol.">
        <title>Microevolution Analysis of Bacillus coahuilensis Unveils Differences in Phosphorus Acquisition Strategies and Their Regulation.</title>
        <authorList>
            <person name="Gomez-Lunar Z."/>
            <person name="Hernandez-Gonzalez I."/>
            <person name="Rodriguez-Torres M.D."/>
            <person name="Souza V."/>
            <person name="Olmedo-Alvarez G."/>
        </authorList>
    </citation>
    <scope>NUCLEOTIDE SEQUENCE [LARGE SCALE GENOMIC DNA]</scope>
    <source>
        <strain evidence="9">p1.1.43</strain>
    </source>
</reference>
<feature type="transmembrane region" description="Helical" evidence="6">
    <location>
        <begin position="12"/>
        <end position="38"/>
    </location>
</feature>
<evidence type="ECO:0000256" key="5">
    <source>
        <dbReference type="ARBA" id="ARBA00023136"/>
    </source>
</evidence>
<dbReference type="OrthoDB" id="9812049at2"/>
<keyword evidence="3 6" id="KW-0812">Transmembrane</keyword>
<dbReference type="AlphaFoldDB" id="A0A147K8B1"/>
<dbReference type="InterPro" id="IPR007267">
    <property type="entry name" value="GtrA_DPMS_TM"/>
</dbReference>
<evidence type="ECO:0000256" key="6">
    <source>
        <dbReference type="SAM" id="Phobius"/>
    </source>
</evidence>
<dbReference type="Pfam" id="PF04138">
    <property type="entry name" value="GtrA_DPMS_TM"/>
    <property type="match status" value="1"/>
</dbReference>
<organism evidence="8 9">
    <name type="scientific">Bacillus coahuilensis p1.1.43</name>
    <dbReference type="NCBI Taxonomy" id="1150625"/>
    <lineage>
        <taxon>Bacteria</taxon>
        <taxon>Bacillati</taxon>
        <taxon>Bacillota</taxon>
        <taxon>Bacilli</taxon>
        <taxon>Bacillales</taxon>
        <taxon>Bacillaceae</taxon>
        <taxon>Bacillus</taxon>
    </lineage>
</organism>
<evidence type="ECO:0000313" key="9">
    <source>
        <dbReference type="Proteomes" id="UP000074108"/>
    </source>
</evidence>
<comment type="subcellular location">
    <subcellularLocation>
        <location evidence="1">Membrane</location>
        <topology evidence="1">Multi-pass membrane protein</topology>
    </subcellularLocation>
</comment>
<dbReference type="RefSeq" id="WP_059351001.1">
    <property type="nucleotide sequence ID" value="NZ_LDYG01000028.1"/>
</dbReference>
<feature type="domain" description="GtrA/DPMS transmembrane" evidence="7">
    <location>
        <begin position="16"/>
        <end position="143"/>
    </location>
</feature>
<comment type="similarity">
    <text evidence="2">Belongs to the GtrA family.</text>
</comment>
<comment type="caution">
    <text evidence="8">The sequence shown here is derived from an EMBL/GenBank/DDBJ whole genome shotgun (WGS) entry which is preliminary data.</text>
</comment>
<dbReference type="GO" id="GO:0000271">
    <property type="term" value="P:polysaccharide biosynthetic process"/>
    <property type="evidence" value="ECO:0007669"/>
    <property type="project" value="InterPro"/>
</dbReference>
<dbReference type="EMBL" id="LDYG01000028">
    <property type="protein sequence ID" value="KUP06446.1"/>
    <property type="molecule type" value="Genomic_DNA"/>
</dbReference>
<dbReference type="GO" id="GO:0005886">
    <property type="term" value="C:plasma membrane"/>
    <property type="evidence" value="ECO:0007669"/>
    <property type="project" value="TreeGrafter"/>
</dbReference>
<evidence type="ECO:0000256" key="3">
    <source>
        <dbReference type="ARBA" id="ARBA00022692"/>
    </source>
</evidence>
<keyword evidence="4 6" id="KW-1133">Transmembrane helix</keyword>
<evidence type="ECO:0000256" key="4">
    <source>
        <dbReference type="ARBA" id="ARBA00022989"/>
    </source>
</evidence>
<name>A0A147K8B1_9BACI</name>
<accession>A0A147K8B1</accession>
<sequence length="150" mass="17655">MDIKQRYKSIKQFFSFTMIAVINAGIDLGTFNLLLILFPSTDNAWLVTYNTIAYILAVCNSYYWNSRLTFKYNANRQREWKQMISFTTQALVSLIISNVVFILSVELLYYTILPNWMIHNLSKFLSMGLSSLASFFFMKFYVFSHRQSLK</sequence>
<evidence type="ECO:0000256" key="1">
    <source>
        <dbReference type="ARBA" id="ARBA00004141"/>
    </source>
</evidence>
<evidence type="ECO:0000259" key="7">
    <source>
        <dbReference type="Pfam" id="PF04138"/>
    </source>
</evidence>
<evidence type="ECO:0000313" key="8">
    <source>
        <dbReference type="EMBL" id="KUP06446.1"/>
    </source>
</evidence>